<name>A0AAV2J2J1_KNICA</name>
<accession>A0AAV2J2J1</accession>
<evidence type="ECO:0000313" key="1">
    <source>
        <dbReference type="EMBL" id="CAL1571520.1"/>
    </source>
</evidence>
<dbReference type="AlphaFoldDB" id="A0AAV2J2J1"/>
<organism evidence="1 2">
    <name type="scientific">Knipowitschia caucasica</name>
    <name type="common">Caucasian dwarf goby</name>
    <name type="synonym">Pomatoschistus caucasicus</name>
    <dbReference type="NCBI Taxonomy" id="637954"/>
    <lineage>
        <taxon>Eukaryota</taxon>
        <taxon>Metazoa</taxon>
        <taxon>Chordata</taxon>
        <taxon>Craniata</taxon>
        <taxon>Vertebrata</taxon>
        <taxon>Euteleostomi</taxon>
        <taxon>Actinopterygii</taxon>
        <taxon>Neopterygii</taxon>
        <taxon>Teleostei</taxon>
        <taxon>Neoteleostei</taxon>
        <taxon>Acanthomorphata</taxon>
        <taxon>Gobiaria</taxon>
        <taxon>Gobiiformes</taxon>
        <taxon>Gobioidei</taxon>
        <taxon>Gobiidae</taxon>
        <taxon>Gobiinae</taxon>
        <taxon>Knipowitschia</taxon>
    </lineage>
</organism>
<dbReference type="Proteomes" id="UP001497482">
    <property type="component" value="Chromosome 10"/>
</dbReference>
<evidence type="ECO:0000313" key="2">
    <source>
        <dbReference type="Proteomes" id="UP001497482"/>
    </source>
</evidence>
<protein>
    <submittedName>
        <fullName evidence="1">Uncharacterized protein</fullName>
    </submittedName>
</protein>
<keyword evidence="2" id="KW-1185">Reference proteome</keyword>
<dbReference type="EMBL" id="OZ035832">
    <property type="protein sequence ID" value="CAL1571520.1"/>
    <property type="molecule type" value="Genomic_DNA"/>
</dbReference>
<reference evidence="1 2" key="1">
    <citation type="submission" date="2024-04" db="EMBL/GenBank/DDBJ databases">
        <authorList>
            <person name="Waldvogel A.-M."/>
            <person name="Schoenle A."/>
        </authorList>
    </citation>
    <scope>NUCLEOTIDE SEQUENCE [LARGE SCALE GENOMIC DNA]</scope>
</reference>
<gene>
    <name evidence="1" type="ORF">KC01_LOCUS3627</name>
</gene>
<sequence>MLRAGLAPGLSSPLFLLLDSQYPHFPSSLPSTFHIRRPLLISLSLGVSAFVPRRTSCVVNPPACTFPSFALLPYLCSSRSFLARPSSSVLGNSFLPYGSAFSFPACRIVSGIFSSGIFLFRFWLCVPRSSVLPGLSSPYYFLRQLVSQSLAGSYVLRATPSGPDSPLPIYPSSRSSAPSALWIRLGVCSCPSCPLPPFLPVAPCLCLFPVFPVSFGVHHALVLLSPFHSPAFASVPTWPLPSSPVPWLLSRTWCSPCPHCVPCSPLSGLCHIFSLLVLLCLCSVPGSLGRGLLLLAFPGSLSAFPCLCPFLFLLLSSPYEFLPAPSVLTFEPSSRLPVTAQFFVARLFSPFCMSPPATLPLLFLPIRPCSV</sequence>
<proteinExistence type="predicted"/>